<protein>
    <submittedName>
        <fullName evidence="2">Uncharacterized protein</fullName>
    </submittedName>
</protein>
<evidence type="ECO:0000313" key="2">
    <source>
        <dbReference type="EMBL" id="CAA9576275.1"/>
    </source>
</evidence>
<reference evidence="2" key="1">
    <citation type="submission" date="2020-02" db="EMBL/GenBank/DDBJ databases">
        <authorList>
            <person name="Meier V. D."/>
        </authorList>
    </citation>
    <scope>NUCLEOTIDE SEQUENCE</scope>
    <source>
        <strain evidence="2">AVDCRST_MAG33</strain>
    </source>
</reference>
<dbReference type="AlphaFoldDB" id="A0A6J4VG35"/>
<proteinExistence type="predicted"/>
<gene>
    <name evidence="2" type="ORF">AVDCRST_MAG33-3094</name>
</gene>
<feature type="compositionally biased region" description="Basic and acidic residues" evidence="1">
    <location>
        <begin position="57"/>
        <end position="67"/>
    </location>
</feature>
<sequence length="187" mass="21608">LRRPGDRHRALLGRRGLQPGRRHHAQLCPRAGRPGDWQDDEDQHRRRRHLHRRVHQRRDQFRPDQLRHRWQLPGYRSPPLRVQGRDHLPADRGVRHRRDDQGRDAGRRRVPPAGDPGRVLPGGRPPRRVVADAVLRQPDQGLPRRADDRHWRQPGQLPRRCLGPGGDQRRRAVVPRAPLGGPAAAAV</sequence>
<feature type="non-terminal residue" evidence="2">
    <location>
        <position position="1"/>
    </location>
</feature>
<accession>A0A6J4VG35</accession>
<organism evidence="2">
    <name type="scientific">uncultured Thermomicrobiales bacterium</name>
    <dbReference type="NCBI Taxonomy" id="1645740"/>
    <lineage>
        <taxon>Bacteria</taxon>
        <taxon>Pseudomonadati</taxon>
        <taxon>Thermomicrobiota</taxon>
        <taxon>Thermomicrobia</taxon>
        <taxon>Thermomicrobiales</taxon>
        <taxon>environmental samples</taxon>
    </lineage>
</organism>
<feature type="compositionally biased region" description="Basic and acidic residues" evidence="1">
    <location>
        <begin position="142"/>
        <end position="151"/>
    </location>
</feature>
<feature type="non-terminal residue" evidence="2">
    <location>
        <position position="187"/>
    </location>
</feature>
<feature type="compositionally biased region" description="Basic residues" evidence="1">
    <location>
        <begin position="45"/>
        <end position="56"/>
    </location>
</feature>
<feature type="region of interest" description="Disordered" evidence="1">
    <location>
        <begin position="1"/>
        <end position="187"/>
    </location>
</feature>
<dbReference type="EMBL" id="CADCWK010000385">
    <property type="protein sequence ID" value="CAA9576275.1"/>
    <property type="molecule type" value="Genomic_DNA"/>
</dbReference>
<feature type="compositionally biased region" description="Basic residues" evidence="1">
    <location>
        <begin position="1"/>
        <end position="12"/>
    </location>
</feature>
<evidence type="ECO:0000256" key="1">
    <source>
        <dbReference type="SAM" id="MobiDB-lite"/>
    </source>
</evidence>
<feature type="compositionally biased region" description="Low complexity" evidence="1">
    <location>
        <begin position="174"/>
        <end position="187"/>
    </location>
</feature>
<feature type="compositionally biased region" description="Basic and acidic residues" evidence="1">
    <location>
        <begin position="83"/>
        <end position="107"/>
    </location>
</feature>
<name>A0A6J4VG35_9BACT</name>